<dbReference type="EMBL" id="LR134140">
    <property type="protein sequence ID" value="VDZ98596.1"/>
    <property type="molecule type" value="Genomic_DNA"/>
</dbReference>
<dbReference type="AlphaFoldDB" id="A0A447N5L9"/>
<gene>
    <name evidence="1" type="ORF">NCTC129_04870</name>
</gene>
<proteinExistence type="predicted"/>
<organism evidence="1 2">
    <name type="scientific">Salmonella enterica I</name>
    <dbReference type="NCBI Taxonomy" id="59201"/>
    <lineage>
        <taxon>Bacteria</taxon>
        <taxon>Pseudomonadati</taxon>
        <taxon>Pseudomonadota</taxon>
        <taxon>Gammaproteobacteria</taxon>
        <taxon>Enterobacterales</taxon>
        <taxon>Enterobacteriaceae</taxon>
        <taxon>Salmonella</taxon>
    </lineage>
</organism>
<evidence type="ECO:0000313" key="2">
    <source>
        <dbReference type="Proteomes" id="UP000282086"/>
    </source>
</evidence>
<protein>
    <submittedName>
        <fullName evidence="1">Phage protein V</fullName>
    </submittedName>
</protein>
<dbReference type="Proteomes" id="UP000282086">
    <property type="component" value="Chromosome"/>
</dbReference>
<evidence type="ECO:0000313" key="1">
    <source>
        <dbReference type="EMBL" id="VDZ98596.1"/>
    </source>
</evidence>
<accession>A0A447N5L9</accession>
<name>A0A447N5L9_SALET</name>
<reference evidence="1 2" key="1">
    <citation type="submission" date="2018-12" db="EMBL/GenBank/DDBJ databases">
        <authorList>
            <consortium name="Pathogen Informatics"/>
        </authorList>
    </citation>
    <scope>NUCLEOTIDE SEQUENCE [LARGE SCALE GENOMIC DNA]</scope>
    <source>
        <strain evidence="1 2">NCTC129</strain>
    </source>
</reference>
<sequence>MARLNDVHEAVTTVSEHVQTSLTAQDKRLSDMETALATFRQELTGKVEETSQAFSALKTTLRQNRKFQPAATHESQRRRWR</sequence>